<organism evidence="2 3">
    <name type="scientific">Pukyongiella litopenaei</name>
    <dbReference type="NCBI Taxonomy" id="2605946"/>
    <lineage>
        <taxon>Bacteria</taxon>
        <taxon>Pseudomonadati</taxon>
        <taxon>Pseudomonadota</taxon>
        <taxon>Alphaproteobacteria</taxon>
        <taxon>Rhodobacterales</taxon>
        <taxon>Paracoccaceae</taxon>
        <taxon>Pukyongiella</taxon>
    </lineage>
</organism>
<dbReference type="KEGG" id="thas:C6Y53_01295"/>
<reference evidence="3" key="1">
    <citation type="submission" date="2018-03" db="EMBL/GenBank/DDBJ databases">
        <title>Genomic analysis of the strain SH-1 isolated from shrimp intestine.</title>
        <authorList>
            <person name="Kim Y.-S."/>
            <person name="Kim S.-E."/>
            <person name="Kim K.-H."/>
        </authorList>
    </citation>
    <scope>NUCLEOTIDE SEQUENCE [LARGE SCALE GENOMIC DNA]</scope>
    <source>
        <strain evidence="3">SH-1</strain>
    </source>
</reference>
<dbReference type="AlphaFoldDB" id="A0A2S0MKQ9"/>
<evidence type="ECO:0000313" key="2">
    <source>
        <dbReference type="EMBL" id="AVO36474.1"/>
    </source>
</evidence>
<feature type="chain" id="PRO_5015471406" evidence="1">
    <location>
        <begin position="22"/>
        <end position="102"/>
    </location>
</feature>
<evidence type="ECO:0000313" key="3">
    <source>
        <dbReference type="Proteomes" id="UP000237655"/>
    </source>
</evidence>
<accession>A0A2S0MKQ9</accession>
<name>A0A2S0MKQ9_9RHOB</name>
<protein>
    <submittedName>
        <fullName evidence="2">Uncharacterized protein</fullName>
    </submittedName>
</protein>
<dbReference type="RefSeq" id="WP_106470789.1">
    <property type="nucleotide sequence ID" value="NZ_CP027665.1"/>
</dbReference>
<dbReference type="EMBL" id="CP027665">
    <property type="protein sequence ID" value="AVO36474.1"/>
    <property type="molecule type" value="Genomic_DNA"/>
</dbReference>
<sequence length="102" mass="10898">MKKIAVLLTLGLTAGAVQVSAHGDTHSGGVTYLENAPMTYELFETAIEHVDLDTCPGEFDGDASFCRMTLASDMAHIFVFSHDGDQPLLAVKTVPVNEVLGF</sequence>
<feature type="signal peptide" evidence="1">
    <location>
        <begin position="1"/>
        <end position="21"/>
    </location>
</feature>
<proteinExistence type="predicted"/>
<keyword evidence="3" id="KW-1185">Reference proteome</keyword>
<keyword evidence="1" id="KW-0732">Signal</keyword>
<evidence type="ECO:0000256" key="1">
    <source>
        <dbReference type="SAM" id="SignalP"/>
    </source>
</evidence>
<gene>
    <name evidence="2" type="ORF">C6Y53_01295</name>
</gene>
<dbReference type="Proteomes" id="UP000237655">
    <property type="component" value="Chromosome"/>
</dbReference>